<evidence type="ECO:0000256" key="1">
    <source>
        <dbReference type="SAM" id="SignalP"/>
    </source>
</evidence>
<dbReference type="InterPro" id="IPR011250">
    <property type="entry name" value="OMP/PagP_B-barrel"/>
</dbReference>
<feature type="chain" id="PRO_5017344563" evidence="1">
    <location>
        <begin position="24"/>
        <end position="207"/>
    </location>
</feature>
<keyword evidence="3" id="KW-1185">Reference proteome</keyword>
<feature type="signal peptide" evidence="1">
    <location>
        <begin position="1"/>
        <end position="23"/>
    </location>
</feature>
<dbReference type="EMBL" id="RAVZ01000173">
    <property type="protein sequence ID" value="RKG83723.1"/>
    <property type="molecule type" value="Genomic_DNA"/>
</dbReference>
<dbReference type="SUPFAM" id="SSF56925">
    <property type="entry name" value="OMPA-like"/>
    <property type="match status" value="1"/>
</dbReference>
<comment type="caution">
    <text evidence="2">The sequence shown here is derived from an EMBL/GenBank/DDBJ whole genome shotgun (WGS) entry which is preliminary data.</text>
</comment>
<name>A0A3A8J2G9_9BACT</name>
<organism evidence="2 3">
    <name type="scientific">Corallococcus terminator</name>
    <dbReference type="NCBI Taxonomy" id="2316733"/>
    <lineage>
        <taxon>Bacteria</taxon>
        <taxon>Pseudomonadati</taxon>
        <taxon>Myxococcota</taxon>
        <taxon>Myxococcia</taxon>
        <taxon>Myxococcales</taxon>
        <taxon>Cystobacterineae</taxon>
        <taxon>Myxococcaceae</taxon>
        <taxon>Corallococcus</taxon>
    </lineage>
</organism>
<dbReference type="OrthoDB" id="5517457at2"/>
<proteinExistence type="predicted"/>
<protein>
    <submittedName>
        <fullName evidence="2">Uncharacterized protein</fullName>
    </submittedName>
</protein>
<sequence length="207" mass="21425">MRKLSMMAGVVAAGVGIAAPAFAVDATQVGRRVGLNEQEVEAGLDVRVGLGGFTGDLGDETGIGALFGITAVAQPSDLVGVEVGYEGQSVPIDDARVSGGNHIWRNNGTILAKLGPIVDEKWHPFVGLGLGLSYLDASSGSEPVFSNDWQTELPMAAGIDYRLGNFFAGVRGTYRLVGGEELVTVPGTDDDAKGSLFNGNITLGGRF</sequence>
<accession>A0A3A8J2G9</accession>
<keyword evidence="1" id="KW-0732">Signal</keyword>
<gene>
    <name evidence="2" type="ORF">D7V88_23515</name>
</gene>
<evidence type="ECO:0000313" key="2">
    <source>
        <dbReference type="EMBL" id="RKG83723.1"/>
    </source>
</evidence>
<reference evidence="3" key="1">
    <citation type="submission" date="2018-09" db="EMBL/GenBank/DDBJ databases">
        <authorList>
            <person name="Livingstone P.G."/>
            <person name="Whitworth D.E."/>
        </authorList>
    </citation>
    <scope>NUCLEOTIDE SEQUENCE [LARGE SCALE GENOMIC DNA]</scope>
    <source>
        <strain evidence="3">CA054A</strain>
    </source>
</reference>
<dbReference type="RefSeq" id="WP_120542888.1">
    <property type="nucleotide sequence ID" value="NZ_RAVZ01000173.1"/>
</dbReference>
<dbReference type="AlphaFoldDB" id="A0A3A8J2G9"/>
<dbReference type="Gene3D" id="2.40.160.20">
    <property type="match status" value="1"/>
</dbReference>
<dbReference type="Proteomes" id="UP000268094">
    <property type="component" value="Unassembled WGS sequence"/>
</dbReference>
<evidence type="ECO:0000313" key="3">
    <source>
        <dbReference type="Proteomes" id="UP000268094"/>
    </source>
</evidence>